<keyword evidence="5" id="KW-1015">Disulfide bond</keyword>
<keyword evidence="3" id="KW-0732">Signal</keyword>
<evidence type="ECO:0000256" key="3">
    <source>
        <dbReference type="ARBA" id="ARBA00022729"/>
    </source>
</evidence>
<dbReference type="Gene3D" id="2.115.10.20">
    <property type="entry name" value="Glycosyl hydrolase domain, family 43"/>
    <property type="match status" value="1"/>
</dbReference>
<dbReference type="SUPFAM" id="SSF49899">
    <property type="entry name" value="Concanavalin A-like lectins/glucanases"/>
    <property type="match status" value="1"/>
</dbReference>
<dbReference type="Pfam" id="PF04616">
    <property type="entry name" value="Glyco_hydro_43"/>
    <property type="match status" value="1"/>
</dbReference>
<evidence type="ECO:0000313" key="9">
    <source>
        <dbReference type="Proteomes" id="UP000608071"/>
    </source>
</evidence>
<protein>
    <submittedName>
        <fullName evidence="8">Family 43 glycosylhydrolase</fullName>
    </submittedName>
</protein>
<dbReference type="PANTHER" id="PTHR43301">
    <property type="entry name" value="ARABINAN ENDO-1,5-ALPHA-L-ARABINOSIDASE"/>
    <property type="match status" value="1"/>
</dbReference>
<dbReference type="InterPro" id="IPR013320">
    <property type="entry name" value="ConA-like_dom_sf"/>
</dbReference>
<comment type="caution">
    <text evidence="8">The sequence shown here is derived from an EMBL/GenBank/DDBJ whole genome shotgun (WGS) entry which is preliminary data.</text>
</comment>
<organism evidence="8 9">
    <name type="scientific">Paenibacillus gallinarum</name>
    <dbReference type="NCBI Taxonomy" id="2762232"/>
    <lineage>
        <taxon>Bacteria</taxon>
        <taxon>Bacillati</taxon>
        <taxon>Bacillota</taxon>
        <taxon>Bacilli</taxon>
        <taxon>Bacillales</taxon>
        <taxon>Paenibacillaceae</taxon>
        <taxon>Paenibacillus</taxon>
    </lineage>
</organism>
<dbReference type="InterPro" id="IPR006558">
    <property type="entry name" value="LamG-like"/>
</dbReference>
<dbReference type="EMBL" id="JACSQL010000003">
    <property type="protein sequence ID" value="MBD7968422.1"/>
    <property type="molecule type" value="Genomic_DNA"/>
</dbReference>
<evidence type="ECO:0000259" key="7">
    <source>
        <dbReference type="SMART" id="SM00560"/>
    </source>
</evidence>
<dbReference type="PANTHER" id="PTHR43301:SF3">
    <property type="entry name" value="ARABINAN ENDO-1,5-ALPHA-L-ARABINOSIDASE A-RELATED"/>
    <property type="match status" value="1"/>
</dbReference>
<reference evidence="8 9" key="1">
    <citation type="submission" date="2020-08" db="EMBL/GenBank/DDBJ databases">
        <title>A Genomic Blueprint of the Chicken Gut Microbiome.</title>
        <authorList>
            <person name="Gilroy R."/>
            <person name="Ravi A."/>
            <person name="Getino M."/>
            <person name="Pursley I."/>
            <person name="Horton D.L."/>
            <person name="Alikhan N.-F."/>
            <person name="Baker D."/>
            <person name="Gharbi K."/>
            <person name="Hall N."/>
            <person name="Watson M."/>
            <person name="Adriaenssens E.M."/>
            <person name="Foster-Nyarko E."/>
            <person name="Jarju S."/>
            <person name="Secka A."/>
            <person name="Antonio M."/>
            <person name="Oren A."/>
            <person name="Chaudhuri R."/>
            <person name="La Ragione R.M."/>
            <person name="Hildebrand F."/>
            <person name="Pallen M.J."/>
        </authorList>
    </citation>
    <scope>NUCLEOTIDE SEQUENCE [LARGE SCALE GENOMIC DNA]</scope>
    <source>
        <strain evidence="8 9">Sa2BVA9</strain>
    </source>
</reference>
<keyword evidence="4" id="KW-0378">Hydrolase</keyword>
<dbReference type="Gene3D" id="2.40.128.10">
    <property type="match status" value="1"/>
</dbReference>
<dbReference type="InterPro" id="IPR046780">
    <property type="entry name" value="aBig_2"/>
</dbReference>
<evidence type="ECO:0000256" key="5">
    <source>
        <dbReference type="ARBA" id="ARBA00023157"/>
    </source>
</evidence>
<proteinExistence type="inferred from homology"/>
<dbReference type="InterPro" id="IPR050727">
    <property type="entry name" value="GH43_arabinanases"/>
</dbReference>
<dbReference type="Pfam" id="PF16369">
    <property type="entry name" value="GH43_C"/>
    <property type="match status" value="1"/>
</dbReference>
<evidence type="ECO:0000256" key="6">
    <source>
        <dbReference type="ARBA" id="ARBA00023295"/>
    </source>
</evidence>
<comment type="similarity">
    <text evidence="2">Belongs to the glycosyl hydrolase 43 family.</text>
</comment>
<keyword evidence="6" id="KW-0326">Glycosidase</keyword>
<dbReference type="SMART" id="SM00560">
    <property type="entry name" value="LamGL"/>
    <property type="match status" value="1"/>
</dbReference>
<dbReference type="InterPro" id="IPR023296">
    <property type="entry name" value="Glyco_hydro_beta-prop_sf"/>
</dbReference>
<dbReference type="Proteomes" id="UP000608071">
    <property type="component" value="Unassembled WGS sequence"/>
</dbReference>
<dbReference type="InterPro" id="IPR006710">
    <property type="entry name" value="Glyco_hydro_43"/>
</dbReference>
<dbReference type="InterPro" id="IPR032291">
    <property type="entry name" value="Abn2_C"/>
</dbReference>
<dbReference type="Pfam" id="PF13385">
    <property type="entry name" value="Laminin_G_3"/>
    <property type="match status" value="1"/>
</dbReference>
<sequence length="776" mass="84835">MTVLFSVFGSTGAISVSEAKGANEQTSPVFQEASVHDPSLIKVDNTFYVFGSHLAAAKSTDLMSWNLIDSGVKDGNKLIPNVTEELKEALAWAQSDTLWAADVIQLEDGRFYMYYNACKGDSPRSALGVAVADNIEGPYKDEGILLKSGMWDEISEDGTIYDATKHPNVVDPDVFYDKNGKLWMVYGSYSGGIFILEMDPKTGKILPDQGYGEKLIGGNHSRIEGPYILYHPETDYYYMYLSYGGLDSVGGYNMRVVRSKNPDGPYLDAEGNDMTQVKADPSLPLFDDRSIEPFGVKLMGNFQFTREIGDPGSGSGLGYVSPGHNSAYYDEKTGKSFLIFHSRFPNQGEGHEIRVHEMYMNADGWPVVAPYRYTDQEFKKNINANDVQGTYQIINHGKEITNAIKTPLKAVFDKKGKITGDVKGTWSLGKNGEAVVIVDGAQYKGVFSREWDSSKEQTVMTFTALSNQGVALWGSRTEERKDKDVVAAVKKDLSIGDTTAVYQNLVLPIKASEDSTISWTSSNKEVVSNTGVVKRPAAGKGQATVQLVAKIQKGKVVGTKTFNVTVLPELTGPVIANYNFDDVQGTKVSDQSVNGLNGVLQGGATQLTSGKKGAALQFNGKDGYVQVPGLVTDAQDFTFAAWVNWNGGGDWQRIFDFGNGLGKHMFLTPSQHTGALQFTIHNGVDQSLLSQAKLPQNEWTHVAVTFEGNTGTMYVNGQPVATNKEMTYNPKDLLANEAYLGKSRFAADPYFNGSLDEVSIYNQALSKEEIQDLISK</sequence>
<evidence type="ECO:0000313" key="8">
    <source>
        <dbReference type="EMBL" id="MBD7968422.1"/>
    </source>
</evidence>
<evidence type="ECO:0000256" key="1">
    <source>
        <dbReference type="ARBA" id="ARBA00004834"/>
    </source>
</evidence>
<evidence type="ECO:0000256" key="2">
    <source>
        <dbReference type="ARBA" id="ARBA00009865"/>
    </source>
</evidence>
<dbReference type="Gene3D" id="2.60.120.200">
    <property type="match status" value="1"/>
</dbReference>
<dbReference type="CDD" id="cd18832">
    <property type="entry name" value="GH43_GsAbnA-like"/>
    <property type="match status" value="1"/>
</dbReference>
<accession>A0ABR8SY30</accession>
<feature type="domain" description="LamG-like jellyroll fold" evidence="7">
    <location>
        <begin position="635"/>
        <end position="768"/>
    </location>
</feature>
<dbReference type="SUPFAM" id="SSF75005">
    <property type="entry name" value="Arabinanase/levansucrase/invertase"/>
    <property type="match status" value="1"/>
</dbReference>
<evidence type="ECO:0000256" key="4">
    <source>
        <dbReference type="ARBA" id="ARBA00022801"/>
    </source>
</evidence>
<gene>
    <name evidence="8" type="ORF">H9647_10130</name>
</gene>
<comment type="pathway">
    <text evidence="1">Glycan metabolism; L-arabinan degradation.</text>
</comment>
<dbReference type="Pfam" id="PF20578">
    <property type="entry name" value="aBig_2"/>
    <property type="match status" value="1"/>
</dbReference>
<keyword evidence="9" id="KW-1185">Reference proteome</keyword>
<name>A0ABR8SY30_9BACL</name>